<keyword evidence="2 6" id="KW-0812">Transmembrane</keyword>
<feature type="domain" description="Ion transport" evidence="7">
    <location>
        <begin position="426"/>
        <end position="688"/>
    </location>
</feature>
<dbReference type="GO" id="GO:0015280">
    <property type="term" value="F:ligand-gated sodium channel activity"/>
    <property type="evidence" value="ECO:0007669"/>
    <property type="project" value="TreeGrafter"/>
</dbReference>
<evidence type="ECO:0000313" key="8">
    <source>
        <dbReference type="EMBL" id="GCB60624.1"/>
    </source>
</evidence>
<protein>
    <recommendedName>
        <fullName evidence="7">Ion transport domain-containing protein</fullName>
    </recommendedName>
</protein>
<keyword evidence="3 6" id="KW-1133">Transmembrane helix</keyword>
<evidence type="ECO:0000313" key="9">
    <source>
        <dbReference type="Proteomes" id="UP000288216"/>
    </source>
</evidence>
<dbReference type="AlphaFoldDB" id="A0A401NID4"/>
<dbReference type="GO" id="GO:0097682">
    <property type="term" value="F:intracellularly phosphatidylinositol-3,5-bisphosphate-gated monatomic cation channel activity"/>
    <property type="evidence" value="ECO:0007669"/>
    <property type="project" value="TreeGrafter"/>
</dbReference>
<feature type="domain" description="Ion transport" evidence="7">
    <location>
        <begin position="109"/>
        <end position="243"/>
    </location>
</feature>
<comment type="caution">
    <text evidence="8">The sequence shown here is derived from an EMBL/GenBank/DDBJ whole genome shotgun (WGS) entry which is preliminary data.</text>
</comment>
<dbReference type="STRING" id="75743.A0A401NID4"/>
<feature type="transmembrane region" description="Helical" evidence="6">
    <location>
        <begin position="418"/>
        <end position="439"/>
    </location>
</feature>
<evidence type="ECO:0000256" key="3">
    <source>
        <dbReference type="ARBA" id="ARBA00022989"/>
    </source>
</evidence>
<dbReference type="Gene3D" id="1.20.120.350">
    <property type="entry name" value="Voltage-gated potassium channels. Chain C"/>
    <property type="match status" value="2"/>
</dbReference>
<evidence type="ECO:0000259" key="7">
    <source>
        <dbReference type="Pfam" id="PF00520"/>
    </source>
</evidence>
<dbReference type="Proteomes" id="UP000288216">
    <property type="component" value="Unassembled WGS sequence"/>
</dbReference>
<feature type="transmembrane region" description="Helical" evidence="6">
    <location>
        <begin position="270"/>
        <end position="295"/>
    </location>
</feature>
<feature type="transmembrane region" description="Helical" evidence="6">
    <location>
        <begin position="224"/>
        <end position="243"/>
    </location>
</feature>
<name>A0A401NID4_SCYTO</name>
<dbReference type="InterPro" id="IPR028798">
    <property type="entry name" value="TPC2"/>
</dbReference>
<dbReference type="InterPro" id="IPR005821">
    <property type="entry name" value="Ion_trans_dom"/>
</dbReference>
<evidence type="ECO:0000256" key="2">
    <source>
        <dbReference type="ARBA" id="ARBA00022692"/>
    </source>
</evidence>
<feature type="transmembrane region" description="Helical" evidence="6">
    <location>
        <begin position="81"/>
        <end position="104"/>
    </location>
</feature>
<sequence length="744" mass="85529">METEPLLGRRSSSWQKLAAEESRRSDSSGPRSSSSRNSSSSSSSQLDDLYIQQAAVFIEDAIKYRTINHRVDSRSLRLYRWYYSAACQWVLNTAILVILALAFFEKPSSLSVTSDLRFRQVLWEPPCGLTEGIEAICLLLFIVDVVVKSYLLGWEEFQKSKWLIAYTLVLAASTVDWIVSLSLFCEERIRVRRILRPFFLLQNSSLMKKAFKCLRQTIPQITSVMLLLALHLLLFTMIAMLLFTRVQVGYFHDEVTVIYLMIPAYSRRRAYSLFFIAFSLIGTYLLMNLLTAIIYNQFRGYLLSSIQTSIIRRCLGIRGAFEVLCCERSNKTGRSGSLRVTVSTNTVLQVLQKVKMSSAHKQEIIKQAKAFTHDCVTAEQFRALFDELHKETVKEYPPKPAYHLLFLQKLQTVFSHRFVEYVGNLMVAVHLVCIFVALVHDAETPISQRDGFFSGVVNGSFVLYYLLEMALKIFAFGIKGYCSYKSNLFDGLLTIILMILQLSSLVQYGLPRRGWNPELHGLLSLWETVRLANMLIVFRFLRIIPNIKLMALVATSLFDLIKNLRAFAGILVVAYYVFAIVGVVLFKDKIPPPQNSTNASLTANISPANLTLQCGTYEQLGYWPNNFNDFAAALVTLWDLMVVNNWQVFLDVYSRYASPWSKLYFVAWWLVSSVIWVNLFVALILENFIHKWDRSYHPSFSDQESEYQMSVQDMFRDDLEEPTEEDLLERLRQHPHLHLPRGPV</sequence>
<accession>A0A401NID4</accession>
<feature type="transmembrane region" description="Helical" evidence="6">
    <location>
        <begin position="488"/>
        <end position="510"/>
    </location>
</feature>
<dbReference type="PANTHER" id="PTHR46768">
    <property type="entry name" value="TWO PORE CALCIUM CHANNEL PROTEIN 2"/>
    <property type="match status" value="1"/>
</dbReference>
<dbReference type="GO" id="GO:0022832">
    <property type="term" value="F:voltage-gated channel activity"/>
    <property type="evidence" value="ECO:0007669"/>
    <property type="project" value="InterPro"/>
</dbReference>
<organism evidence="8 9">
    <name type="scientific">Scyliorhinus torazame</name>
    <name type="common">Cloudy catshark</name>
    <name type="synonym">Catulus torazame</name>
    <dbReference type="NCBI Taxonomy" id="75743"/>
    <lineage>
        <taxon>Eukaryota</taxon>
        <taxon>Metazoa</taxon>
        <taxon>Chordata</taxon>
        <taxon>Craniata</taxon>
        <taxon>Vertebrata</taxon>
        <taxon>Chondrichthyes</taxon>
        <taxon>Elasmobranchii</taxon>
        <taxon>Galeomorphii</taxon>
        <taxon>Galeoidea</taxon>
        <taxon>Carcharhiniformes</taxon>
        <taxon>Scyliorhinidae</taxon>
        <taxon>Scyliorhinus</taxon>
    </lineage>
</organism>
<keyword evidence="4 6" id="KW-0472">Membrane</keyword>
<dbReference type="EMBL" id="BFAA01004989">
    <property type="protein sequence ID" value="GCB60624.1"/>
    <property type="molecule type" value="Genomic_DNA"/>
</dbReference>
<reference evidence="8 9" key="1">
    <citation type="journal article" date="2018" name="Nat. Ecol. Evol.">
        <title>Shark genomes provide insights into elasmobranch evolution and the origin of vertebrates.</title>
        <authorList>
            <person name="Hara Y"/>
            <person name="Yamaguchi K"/>
            <person name="Onimaru K"/>
            <person name="Kadota M"/>
            <person name="Koyanagi M"/>
            <person name="Keeley SD"/>
            <person name="Tatsumi K"/>
            <person name="Tanaka K"/>
            <person name="Motone F"/>
            <person name="Kageyama Y"/>
            <person name="Nozu R"/>
            <person name="Adachi N"/>
            <person name="Nishimura O"/>
            <person name="Nakagawa R"/>
            <person name="Tanegashima C"/>
            <person name="Kiyatake I"/>
            <person name="Matsumoto R"/>
            <person name="Murakumo K"/>
            <person name="Nishida K"/>
            <person name="Terakita A"/>
            <person name="Kuratani S"/>
            <person name="Sato K"/>
            <person name="Hyodo S Kuraku.S."/>
        </authorList>
    </citation>
    <scope>NUCLEOTIDE SEQUENCE [LARGE SCALE GENOMIC DNA]</scope>
</reference>
<comment type="subcellular location">
    <subcellularLocation>
        <location evidence="1">Membrane</location>
        <topology evidence="1">Multi-pass membrane protein</topology>
    </subcellularLocation>
</comment>
<evidence type="ECO:0000256" key="4">
    <source>
        <dbReference type="ARBA" id="ARBA00023136"/>
    </source>
</evidence>
<feature type="compositionally biased region" description="Low complexity" evidence="5">
    <location>
        <begin position="27"/>
        <end position="44"/>
    </location>
</feature>
<evidence type="ECO:0000256" key="1">
    <source>
        <dbReference type="ARBA" id="ARBA00004141"/>
    </source>
</evidence>
<feature type="transmembrane region" description="Helical" evidence="6">
    <location>
        <begin position="163"/>
        <end position="185"/>
    </location>
</feature>
<dbReference type="OMA" id="FTESIEM"/>
<evidence type="ECO:0000256" key="6">
    <source>
        <dbReference type="SAM" id="Phobius"/>
    </source>
</evidence>
<feature type="transmembrane region" description="Helical" evidence="6">
    <location>
        <begin position="663"/>
        <end position="685"/>
    </location>
</feature>
<dbReference type="Gene3D" id="1.10.287.70">
    <property type="match status" value="1"/>
</dbReference>
<dbReference type="GO" id="GO:0075509">
    <property type="term" value="P:endocytosis involved in viral entry into host cell"/>
    <property type="evidence" value="ECO:0007669"/>
    <property type="project" value="TreeGrafter"/>
</dbReference>
<dbReference type="OrthoDB" id="416585at2759"/>
<feature type="transmembrane region" description="Helical" evidence="6">
    <location>
        <begin position="566"/>
        <end position="586"/>
    </location>
</feature>
<evidence type="ECO:0000256" key="5">
    <source>
        <dbReference type="SAM" id="MobiDB-lite"/>
    </source>
</evidence>
<dbReference type="GO" id="GO:0019722">
    <property type="term" value="P:calcium-mediated signaling"/>
    <property type="evidence" value="ECO:0007669"/>
    <property type="project" value="TreeGrafter"/>
</dbReference>
<gene>
    <name evidence="8" type="ORF">scyTo_0011167</name>
</gene>
<keyword evidence="9" id="KW-1185">Reference proteome</keyword>
<dbReference type="Pfam" id="PF00520">
    <property type="entry name" value="Ion_trans"/>
    <property type="match status" value="2"/>
</dbReference>
<dbReference type="SUPFAM" id="SSF81324">
    <property type="entry name" value="Voltage-gated potassium channels"/>
    <property type="match status" value="2"/>
</dbReference>
<proteinExistence type="predicted"/>
<dbReference type="InterPro" id="IPR027359">
    <property type="entry name" value="Volt_channel_dom_sf"/>
</dbReference>
<feature type="transmembrane region" description="Helical" evidence="6">
    <location>
        <begin position="530"/>
        <end position="554"/>
    </location>
</feature>
<feature type="transmembrane region" description="Helical" evidence="6">
    <location>
        <begin position="451"/>
        <end position="467"/>
    </location>
</feature>
<feature type="region of interest" description="Disordered" evidence="5">
    <location>
        <begin position="1"/>
        <end position="45"/>
    </location>
</feature>
<dbReference type="PANTHER" id="PTHR46768:SF1">
    <property type="entry name" value="TWO PORE CHANNEL PROTEIN 2"/>
    <property type="match status" value="1"/>
</dbReference>
<dbReference type="GO" id="GO:0005765">
    <property type="term" value="C:lysosomal membrane"/>
    <property type="evidence" value="ECO:0007669"/>
    <property type="project" value="InterPro"/>
</dbReference>